<sequence>MTNQGAPYSQYGRGSGGYGPPRSNPHYQTYDGDMEANYRAEYERARQEQGFFGSLDDFIKSQRAAQQYQQDQQRQLEQQVNEYRQPAQFEGTDYMGYDHPAMKQMVTDNVDVGVTDEVGRLWNTVGNRLVSLQDVISSAVNASADGWQGEAAEAARNFMSSLGPWVGSAGASAQLMGSRVSAQQEAVERAQNAMPEPVDFDMGQALSMLMSNPNPFTLADTVSQIEQKFDEKQQAHEQAAQVMTTMSSSFQEAGSAMPAFAPPPSLDGTSSSSTSSSTSSVGTTGTGEYGVTNTGVGSTSSGNRSLGGSGVSSSGLAGVGSGVGTGTQGFSGGGGTGGGGRMGGIGNVGGGGSTGGYGDSGGAGGVGPVGPIGGGWGGGAGGGNNRGGGGFGGNNRGGGVGLPGGGRGGFGGPGGPGAGRLPGGVGGAGGVGGVGGSRLPGAGGGFGPGAAGAAGRGFGPGGAGFGPGGAGFGPGGSAAALGAQEGAGAGRGGFGPAGAGAAGARGAAGMAGAGGMGAGGRGGQGEEDKEHKAASYLIETEDIFGDGTRVAPPVIGA</sequence>
<evidence type="ECO:0000313" key="4">
    <source>
        <dbReference type="EMBL" id="MCP2166092.1"/>
    </source>
</evidence>
<feature type="region of interest" description="Disordered" evidence="2">
    <location>
        <begin position="498"/>
        <end position="532"/>
    </location>
</feature>
<proteinExistence type="inferred from homology"/>
<feature type="compositionally biased region" description="Polar residues" evidence="2">
    <location>
        <begin position="241"/>
        <end position="252"/>
    </location>
</feature>
<keyword evidence="5" id="KW-1185">Reference proteome</keyword>
<protein>
    <submittedName>
        <fullName evidence="4">PPE-repeat protein</fullName>
    </submittedName>
</protein>
<reference evidence="4" key="1">
    <citation type="submission" date="2022-06" db="EMBL/GenBank/DDBJ databases">
        <title>Genomic Encyclopedia of Archaeal and Bacterial Type Strains, Phase II (KMG-II): from individual species to whole genera.</title>
        <authorList>
            <person name="Goeker M."/>
        </authorList>
    </citation>
    <scope>NUCLEOTIDE SEQUENCE</scope>
    <source>
        <strain evidence="4">DSM 43935</strain>
    </source>
</reference>
<comment type="similarity">
    <text evidence="1">Belongs to the mycobacterial PPE family.</text>
</comment>
<dbReference type="EMBL" id="JAMTCK010000006">
    <property type="protein sequence ID" value="MCP2166092.1"/>
    <property type="molecule type" value="Genomic_DNA"/>
</dbReference>
<evidence type="ECO:0000256" key="2">
    <source>
        <dbReference type="SAM" id="MobiDB-lite"/>
    </source>
</evidence>
<comment type="caution">
    <text evidence="4">The sequence shown here is derived from an EMBL/GenBank/DDBJ whole genome shotgun (WGS) entry which is preliminary data.</text>
</comment>
<feature type="region of interest" description="Disordered" evidence="2">
    <location>
        <begin position="230"/>
        <end position="314"/>
    </location>
</feature>
<name>A0AAE3GEY5_9PSEU</name>
<organism evidence="4 5">
    <name type="scientific">Goodfellowiella coeruleoviolacea</name>
    <dbReference type="NCBI Taxonomy" id="334858"/>
    <lineage>
        <taxon>Bacteria</taxon>
        <taxon>Bacillati</taxon>
        <taxon>Actinomycetota</taxon>
        <taxon>Actinomycetes</taxon>
        <taxon>Pseudonocardiales</taxon>
        <taxon>Pseudonocardiaceae</taxon>
        <taxon>Goodfellowiella</taxon>
    </lineage>
</organism>
<dbReference type="SUPFAM" id="SSF140459">
    <property type="entry name" value="PE/PPE dimer-like"/>
    <property type="match status" value="1"/>
</dbReference>
<feature type="region of interest" description="Disordered" evidence="2">
    <location>
        <begin position="387"/>
        <end position="423"/>
    </location>
</feature>
<evidence type="ECO:0000259" key="3">
    <source>
        <dbReference type="Pfam" id="PF00823"/>
    </source>
</evidence>
<dbReference type="AlphaFoldDB" id="A0AAE3GEY5"/>
<feature type="compositionally biased region" description="Gly residues" evidence="2">
    <location>
        <begin position="509"/>
        <end position="523"/>
    </location>
</feature>
<dbReference type="InterPro" id="IPR038332">
    <property type="entry name" value="PPE_sf"/>
</dbReference>
<gene>
    <name evidence="4" type="ORF">LX83_002951</name>
</gene>
<dbReference type="Proteomes" id="UP001206128">
    <property type="component" value="Unassembled WGS sequence"/>
</dbReference>
<feature type="compositionally biased region" description="Low complexity" evidence="2">
    <location>
        <begin position="268"/>
        <end position="283"/>
    </location>
</feature>
<dbReference type="Pfam" id="PF00823">
    <property type="entry name" value="PPE"/>
    <property type="match status" value="1"/>
</dbReference>
<feature type="domain" description="PPE" evidence="3">
    <location>
        <begin position="121"/>
        <end position="253"/>
    </location>
</feature>
<accession>A0AAE3GEY5</accession>
<feature type="region of interest" description="Disordered" evidence="2">
    <location>
        <begin position="319"/>
        <end position="338"/>
    </location>
</feature>
<dbReference type="InterPro" id="IPR000030">
    <property type="entry name" value="PPE_dom"/>
</dbReference>
<dbReference type="Gene3D" id="1.20.1260.20">
    <property type="entry name" value="PPE superfamily"/>
    <property type="match status" value="1"/>
</dbReference>
<evidence type="ECO:0000256" key="1">
    <source>
        <dbReference type="ARBA" id="ARBA00010652"/>
    </source>
</evidence>
<evidence type="ECO:0000313" key="5">
    <source>
        <dbReference type="Proteomes" id="UP001206128"/>
    </source>
</evidence>
<feature type="compositionally biased region" description="Low complexity" evidence="2">
    <location>
        <begin position="289"/>
        <end position="304"/>
    </location>
</feature>
<feature type="region of interest" description="Disordered" evidence="2">
    <location>
        <begin position="1"/>
        <end position="42"/>
    </location>
</feature>